<accession>A0ABU7K8U1</accession>
<dbReference type="EMBL" id="JAUZMY010000012">
    <property type="protein sequence ID" value="MEE2038407.1"/>
    <property type="molecule type" value="Genomic_DNA"/>
</dbReference>
<feature type="region of interest" description="Disordered" evidence="1">
    <location>
        <begin position="666"/>
        <end position="697"/>
    </location>
</feature>
<keyword evidence="2" id="KW-1133">Transmembrane helix</keyword>
<feature type="transmembrane region" description="Helical" evidence="2">
    <location>
        <begin position="265"/>
        <end position="282"/>
    </location>
</feature>
<evidence type="ECO:0000313" key="4">
    <source>
        <dbReference type="Proteomes" id="UP001356095"/>
    </source>
</evidence>
<feature type="region of interest" description="Disordered" evidence="1">
    <location>
        <begin position="1"/>
        <end position="35"/>
    </location>
</feature>
<feature type="transmembrane region" description="Helical" evidence="2">
    <location>
        <begin position="130"/>
        <end position="153"/>
    </location>
</feature>
<feature type="transmembrane region" description="Helical" evidence="2">
    <location>
        <begin position="215"/>
        <end position="245"/>
    </location>
</feature>
<protein>
    <recommendedName>
        <fullName evidence="5">Glycosyltransferase RgtA/B/C/D-like domain-containing protein</fullName>
    </recommendedName>
</protein>
<feature type="transmembrane region" description="Helical" evidence="2">
    <location>
        <begin position="58"/>
        <end position="77"/>
    </location>
</feature>
<feature type="compositionally biased region" description="Low complexity" evidence="1">
    <location>
        <begin position="15"/>
        <end position="29"/>
    </location>
</feature>
<evidence type="ECO:0000256" key="2">
    <source>
        <dbReference type="SAM" id="Phobius"/>
    </source>
</evidence>
<organism evidence="3 4">
    <name type="scientific">Nocardiopsis codii</name>
    <dbReference type="NCBI Taxonomy" id="3065942"/>
    <lineage>
        <taxon>Bacteria</taxon>
        <taxon>Bacillati</taxon>
        <taxon>Actinomycetota</taxon>
        <taxon>Actinomycetes</taxon>
        <taxon>Streptosporangiales</taxon>
        <taxon>Nocardiopsidaceae</taxon>
        <taxon>Nocardiopsis</taxon>
    </lineage>
</organism>
<feature type="transmembrane region" description="Helical" evidence="2">
    <location>
        <begin position="160"/>
        <end position="179"/>
    </location>
</feature>
<feature type="transmembrane region" description="Helical" evidence="2">
    <location>
        <begin position="398"/>
        <end position="415"/>
    </location>
</feature>
<sequence>MPPVSPTASGHDGAEAQAPGGAPGARRPVGGPGEEGPGFGDLAGAALAALRRPARDRLVLAGLLVVAAAVGLKAYVLTQSYFVEDDYLFFASAYASDLGPDYLLTLHKGHLMPGALFLVYLQTTFWPYEWWVSAGTMLALQAAALLGFLRLLWELFGRRWALLVPLTVYALAPLTVPVLGWWSAALNAVPLQLALVLALLWTVRHLRTGDARFAWWAVGAVVFGMLFTVKAMFLPPVLFAVALAFLYPSSPVLGVRRAWVVHRPFWTAMGVLFAAYAVFYLVRMRAGEGGEGAGVPESEPALTMLRGLLTEVFPVGALGGPPEWGPVTPTGGLLDPSGPVLLVAWAVFAAIVLASLWLRRRSWRAWALLLGYLLVVDIVPTIIARGRFQDVAAADPRYVADAAPVFALCLALAFLPAREERARALTGGAGERAGTAAGPYRVRPRRAARTGAVLATLAYTASAVWSTHAYAETLGGDRLQWYLDTVRASLRDVPEDGGLYARPVPEDVVLEWNGQRRLSSWVLPPLAGPDVAERMVTPEESGAAYVFNDAGYLVPARPSDSSYVFGPGSGDRCLEPWEGLMSWPVRVHGGLAQVVTLGYTAEEDVPVVVALGDDWIEVDLPAADENGTRYIPAGAPGEQLSVFVPEDPGDRGGLCLNWVSVGGMAPAVEGNPWEPEADDRTGGGEGTESGGADAAGD</sequence>
<keyword evidence="4" id="KW-1185">Reference proteome</keyword>
<name>A0ABU7K8U1_9ACTN</name>
<comment type="caution">
    <text evidence="3">The sequence shown here is derived from an EMBL/GenBank/DDBJ whole genome shotgun (WGS) entry which is preliminary data.</text>
</comment>
<feature type="transmembrane region" description="Helical" evidence="2">
    <location>
        <begin position="340"/>
        <end position="358"/>
    </location>
</feature>
<feature type="transmembrane region" description="Helical" evidence="2">
    <location>
        <begin position="365"/>
        <end position="386"/>
    </location>
</feature>
<keyword evidence="2" id="KW-0472">Membrane</keyword>
<gene>
    <name evidence="3" type="ORF">Q8791_14375</name>
</gene>
<reference evidence="3 4" key="1">
    <citation type="submission" date="2023-08" db="EMBL/GenBank/DDBJ databases">
        <authorList>
            <person name="Girao M."/>
            <person name="Carvalho M.F."/>
        </authorList>
    </citation>
    <scope>NUCLEOTIDE SEQUENCE [LARGE SCALE GENOMIC DNA]</scope>
    <source>
        <strain evidence="3 4">CT-R113</strain>
    </source>
</reference>
<evidence type="ECO:0008006" key="5">
    <source>
        <dbReference type="Google" id="ProtNLM"/>
    </source>
</evidence>
<keyword evidence="2" id="KW-0812">Transmembrane</keyword>
<evidence type="ECO:0000256" key="1">
    <source>
        <dbReference type="SAM" id="MobiDB-lite"/>
    </source>
</evidence>
<dbReference type="Proteomes" id="UP001356095">
    <property type="component" value="Unassembled WGS sequence"/>
</dbReference>
<evidence type="ECO:0000313" key="3">
    <source>
        <dbReference type="EMBL" id="MEE2038407.1"/>
    </source>
</evidence>
<feature type="transmembrane region" description="Helical" evidence="2">
    <location>
        <begin position="185"/>
        <end position="203"/>
    </location>
</feature>
<proteinExistence type="predicted"/>
<dbReference type="RefSeq" id="WP_330092186.1">
    <property type="nucleotide sequence ID" value="NZ_JAUZMY010000012.1"/>
</dbReference>